<dbReference type="SUPFAM" id="SSF54593">
    <property type="entry name" value="Glyoxalase/Bleomycin resistance protein/Dihydroxybiphenyl dioxygenase"/>
    <property type="match status" value="2"/>
</dbReference>
<protein>
    <submittedName>
        <fullName evidence="2">VOC family protein</fullName>
    </submittedName>
</protein>
<dbReference type="InterPro" id="IPR041581">
    <property type="entry name" value="Glyoxalase_6"/>
</dbReference>
<feature type="domain" description="Glyoxalase-like" evidence="1">
    <location>
        <begin position="9"/>
        <end position="112"/>
    </location>
</feature>
<reference evidence="3" key="1">
    <citation type="journal article" date="2019" name="Int. J. Syst. Evol. Microbiol.">
        <title>The Global Catalogue of Microorganisms (GCM) 10K type strain sequencing project: providing services to taxonomists for standard genome sequencing and annotation.</title>
        <authorList>
            <consortium name="The Broad Institute Genomics Platform"/>
            <consortium name="The Broad Institute Genome Sequencing Center for Infectious Disease"/>
            <person name="Wu L."/>
            <person name="Ma J."/>
        </authorList>
    </citation>
    <scope>NUCLEOTIDE SEQUENCE [LARGE SCALE GENOMIC DNA]</scope>
    <source>
        <strain evidence="3">ZS-35-S2</strain>
    </source>
</reference>
<dbReference type="Proteomes" id="UP001596203">
    <property type="component" value="Unassembled WGS sequence"/>
</dbReference>
<feature type="domain" description="Glyoxalase-like" evidence="1">
    <location>
        <begin position="131"/>
        <end position="232"/>
    </location>
</feature>
<organism evidence="2 3">
    <name type="scientific">Plantactinospora solaniradicis</name>
    <dbReference type="NCBI Taxonomy" id="1723736"/>
    <lineage>
        <taxon>Bacteria</taxon>
        <taxon>Bacillati</taxon>
        <taxon>Actinomycetota</taxon>
        <taxon>Actinomycetes</taxon>
        <taxon>Micromonosporales</taxon>
        <taxon>Micromonosporaceae</taxon>
        <taxon>Plantactinospora</taxon>
    </lineage>
</organism>
<sequence length="238" mass="26104">MTIAHFKDLCMDATDALRLARFWTDVRSGHLVDLGDGSARFDRAEGVPGTESIWIDPVPEPRLGKTRVHLDLRLPTPDPTPLVAAGATLVREPDDDTGWWVLADPDGNLFCAFPPSADGGTGVARPTVFELVVDSRDPVAQARWWAAVTGGRVDVSGSAASVVAASGFPWDRWVFDAVPEPKTVKNRMHWDVDLVDRNPAKLVEAGATVHREPDDVISWWIMKDPEGNEFCAFAPKER</sequence>
<name>A0ABW1K4Z0_9ACTN</name>
<keyword evidence="3" id="KW-1185">Reference proteome</keyword>
<accession>A0ABW1K4Z0</accession>
<gene>
    <name evidence="2" type="ORF">ACFP2T_09715</name>
</gene>
<evidence type="ECO:0000313" key="3">
    <source>
        <dbReference type="Proteomes" id="UP001596203"/>
    </source>
</evidence>
<evidence type="ECO:0000313" key="2">
    <source>
        <dbReference type="EMBL" id="MFC6016475.1"/>
    </source>
</evidence>
<dbReference type="PANTHER" id="PTHR35908">
    <property type="entry name" value="HYPOTHETICAL FUSION PROTEIN"/>
    <property type="match status" value="1"/>
</dbReference>
<dbReference type="EMBL" id="JBHSPR010000007">
    <property type="protein sequence ID" value="MFC6016475.1"/>
    <property type="molecule type" value="Genomic_DNA"/>
</dbReference>
<dbReference type="Pfam" id="PF18029">
    <property type="entry name" value="Glyoxalase_6"/>
    <property type="match status" value="2"/>
</dbReference>
<dbReference type="RefSeq" id="WP_377419863.1">
    <property type="nucleotide sequence ID" value="NZ_JBHSPR010000007.1"/>
</dbReference>
<dbReference type="InterPro" id="IPR029068">
    <property type="entry name" value="Glyas_Bleomycin-R_OHBP_Dase"/>
</dbReference>
<dbReference type="Gene3D" id="3.10.180.10">
    <property type="entry name" value="2,3-Dihydroxybiphenyl 1,2-Dioxygenase, domain 1"/>
    <property type="match status" value="2"/>
</dbReference>
<comment type="caution">
    <text evidence="2">The sequence shown here is derived from an EMBL/GenBank/DDBJ whole genome shotgun (WGS) entry which is preliminary data.</text>
</comment>
<proteinExistence type="predicted"/>
<evidence type="ECO:0000259" key="1">
    <source>
        <dbReference type="Pfam" id="PF18029"/>
    </source>
</evidence>
<dbReference type="PANTHER" id="PTHR35908:SF1">
    <property type="entry name" value="CONSERVED PROTEIN"/>
    <property type="match status" value="1"/>
</dbReference>